<protein>
    <submittedName>
        <fullName evidence="2">DUF5134 domain-containing protein</fullName>
    </submittedName>
</protein>
<dbReference type="Proteomes" id="UP000812013">
    <property type="component" value="Unassembled WGS sequence"/>
</dbReference>
<accession>A0ABS6Z7S7</accession>
<dbReference type="Pfam" id="PF17197">
    <property type="entry name" value="DUF5134"/>
    <property type="match status" value="1"/>
</dbReference>
<evidence type="ECO:0000256" key="1">
    <source>
        <dbReference type="SAM" id="Phobius"/>
    </source>
</evidence>
<organism evidence="2 3">
    <name type="scientific">Streptomyces bambusae</name>
    <dbReference type="NCBI Taxonomy" id="1550616"/>
    <lineage>
        <taxon>Bacteria</taxon>
        <taxon>Bacillati</taxon>
        <taxon>Actinomycetota</taxon>
        <taxon>Actinomycetes</taxon>
        <taxon>Kitasatosporales</taxon>
        <taxon>Streptomycetaceae</taxon>
        <taxon>Streptomyces</taxon>
    </lineage>
</organism>
<feature type="transmembrane region" description="Helical" evidence="1">
    <location>
        <begin position="55"/>
        <end position="76"/>
    </location>
</feature>
<proteinExistence type="predicted"/>
<keyword evidence="3" id="KW-1185">Reference proteome</keyword>
<comment type="caution">
    <text evidence="2">The sequence shown here is derived from an EMBL/GenBank/DDBJ whole genome shotgun (WGS) entry which is preliminary data.</text>
</comment>
<evidence type="ECO:0000313" key="2">
    <source>
        <dbReference type="EMBL" id="MBW5483802.1"/>
    </source>
</evidence>
<name>A0ABS6Z7S7_9ACTN</name>
<feature type="transmembrane region" description="Helical" evidence="1">
    <location>
        <begin position="88"/>
        <end position="107"/>
    </location>
</feature>
<dbReference type="EMBL" id="WTFF01000124">
    <property type="protein sequence ID" value="MBW5483802.1"/>
    <property type="molecule type" value="Genomic_DNA"/>
</dbReference>
<dbReference type="InterPro" id="IPR033458">
    <property type="entry name" value="DUF5134"/>
</dbReference>
<keyword evidence="1" id="KW-0812">Transmembrane</keyword>
<keyword evidence="1" id="KW-0472">Membrane</keyword>
<gene>
    <name evidence="2" type="ORF">GPJ59_18405</name>
</gene>
<reference evidence="2 3" key="1">
    <citation type="submission" date="2019-12" db="EMBL/GenBank/DDBJ databases">
        <title>Genome sequence of Streptomyces bambusae.</title>
        <authorList>
            <person name="Bansal K."/>
            <person name="Choksket S."/>
            <person name="Korpole S."/>
            <person name="Patil P.B."/>
        </authorList>
    </citation>
    <scope>NUCLEOTIDE SEQUENCE [LARGE SCALE GENOMIC DNA]</scope>
    <source>
        <strain evidence="2 3">SK60</strain>
    </source>
</reference>
<sequence>MHGPTTSLSAWLLVSLCAASGAYCLGRVSRADRGVAAGDAVMGLGMAVMAAPLPMGGAVSWALAAVFALAGLHALWLLRGGAHHAHHLVGAAAMVYMSVPALAGSGAGHGQGHGGAAGGVPLLTGALLWYFAGYVLVGGVRLVGAGTIAHRPPGGMGGAGGADGTDELTRACRLAMGMGMFAMLLSW</sequence>
<keyword evidence="1" id="KW-1133">Transmembrane helix</keyword>
<dbReference type="RefSeq" id="WP_219668284.1">
    <property type="nucleotide sequence ID" value="NZ_WTFF01000124.1"/>
</dbReference>
<feature type="transmembrane region" description="Helical" evidence="1">
    <location>
        <begin position="127"/>
        <end position="149"/>
    </location>
</feature>
<evidence type="ECO:0000313" key="3">
    <source>
        <dbReference type="Proteomes" id="UP000812013"/>
    </source>
</evidence>